<reference evidence="4 5" key="1">
    <citation type="journal article" date="2018" name="Mol. Biol. Evol.">
        <title>Broad Genomic Sampling Reveals a Smut Pathogenic Ancestry of the Fungal Clade Ustilaginomycotina.</title>
        <authorList>
            <person name="Kijpornyongpan T."/>
            <person name="Mondo S.J."/>
            <person name="Barry K."/>
            <person name="Sandor L."/>
            <person name="Lee J."/>
            <person name="Lipzen A."/>
            <person name="Pangilinan J."/>
            <person name="LaButti K."/>
            <person name="Hainaut M."/>
            <person name="Henrissat B."/>
            <person name="Grigoriev I.V."/>
            <person name="Spatafora J.W."/>
            <person name="Aime M.C."/>
        </authorList>
    </citation>
    <scope>NUCLEOTIDE SEQUENCE [LARGE SCALE GENOMIC DNA]</scope>
    <source>
        <strain evidence="4 5">MCA 3882</strain>
    </source>
</reference>
<dbReference type="Proteomes" id="UP000245771">
    <property type="component" value="Unassembled WGS sequence"/>
</dbReference>
<feature type="transmembrane region" description="Helical" evidence="3">
    <location>
        <begin position="94"/>
        <end position="114"/>
    </location>
</feature>
<proteinExistence type="predicted"/>
<accession>A0A316VHI2</accession>
<keyword evidence="3" id="KW-0812">Transmembrane</keyword>
<keyword evidence="3" id="KW-0472">Membrane</keyword>
<feature type="transmembrane region" description="Helical" evidence="3">
    <location>
        <begin position="70"/>
        <end position="87"/>
    </location>
</feature>
<feature type="transmembrane region" description="Helical" evidence="3">
    <location>
        <begin position="333"/>
        <end position="354"/>
    </location>
</feature>
<evidence type="ECO:0000313" key="5">
    <source>
        <dbReference type="Proteomes" id="UP000245771"/>
    </source>
</evidence>
<feature type="region of interest" description="Disordered" evidence="2">
    <location>
        <begin position="202"/>
        <end position="245"/>
    </location>
</feature>
<dbReference type="InParanoid" id="A0A316VHI2"/>
<dbReference type="STRING" id="1280837.A0A316VHI2"/>
<keyword evidence="1" id="KW-0175">Coiled coil</keyword>
<feature type="compositionally biased region" description="Polar residues" evidence="2">
    <location>
        <begin position="202"/>
        <end position="212"/>
    </location>
</feature>
<keyword evidence="3" id="KW-1133">Transmembrane helix</keyword>
<feature type="transmembrane region" description="Helical" evidence="3">
    <location>
        <begin position="366"/>
        <end position="387"/>
    </location>
</feature>
<dbReference type="EMBL" id="KZ819602">
    <property type="protein sequence ID" value="PWN37099.1"/>
    <property type="molecule type" value="Genomic_DNA"/>
</dbReference>
<dbReference type="OrthoDB" id="3364069at2759"/>
<feature type="transmembrane region" description="Helical" evidence="3">
    <location>
        <begin position="394"/>
        <end position="416"/>
    </location>
</feature>
<organism evidence="4 5">
    <name type="scientific">Meira miltonrushii</name>
    <dbReference type="NCBI Taxonomy" id="1280837"/>
    <lineage>
        <taxon>Eukaryota</taxon>
        <taxon>Fungi</taxon>
        <taxon>Dikarya</taxon>
        <taxon>Basidiomycota</taxon>
        <taxon>Ustilaginomycotina</taxon>
        <taxon>Exobasidiomycetes</taxon>
        <taxon>Exobasidiales</taxon>
        <taxon>Brachybasidiaceae</taxon>
        <taxon>Meira</taxon>
    </lineage>
</organism>
<evidence type="ECO:0000256" key="2">
    <source>
        <dbReference type="SAM" id="MobiDB-lite"/>
    </source>
</evidence>
<evidence type="ECO:0000256" key="1">
    <source>
        <dbReference type="SAM" id="Coils"/>
    </source>
</evidence>
<feature type="compositionally biased region" description="Polar residues" evidence="2">
    <location>
        <begin position="229"/>
        <end position="242"/>
    </location>
</feature>
<protein>
    <submittedName>
        <fullName evidence="4">Uncharacterized protein</fullName>
    </submittedName>
</protein>
<evidence type="ECO:0000256" key="3">
    <source>
        <dbReference type="SAM" id="Phobius"/>
    </source>
</evidence>
<sequence length="422" mass="46721">MLAWHAPCHIHQRPQDRKEERKMCGGLLTDRVSLAAFGLGVVCWSAAYALRPAIWKTIEVVSRLAQISQLGSGTLANGLATFFFLLLKTTLLEFLRLFSVLLGNSLIFAGLLRIPTLDRDLFHDPQDLQHRSHKWTLHWYDPRFTIAVWVAIGWASTEFLVTSWQWFDRLALYEVDFEEEITNDVEAYVPPQDGKLRESALQQHRLQMSDSDTGADYSDSAATVRGESKPTSSANQEVSTGVASGVDTLSPGAKLLEARRRVLTAAEESGFSIPRSDAPDDEAEELGALREKLDVEMDALNKARSRVELEATFGQPLTSIPIVLCTLWRIDGYLWNLGSTLLMSASVTIAQGPFSGQHFPPIFPPLHLTITTLTFLIALHTLFTSLWTTGLPTFGFAFVTYASMLAGVGLIVSASARWGLLV</sequence>
<name>A0A316VHI2_9BASI</name>
<gene>
    <name evidence="4" type="ORF">FA14DRAFT_169987</name>
</gene>
<evidence type="ECO:0000313" key="4">
    <source>
        <dbReference type="EMBL" id="PWN37099.1"/>
    </source>
</evidence>
<dbReference type="GeneID" id="37022032"/>
<feature type="transmembrane region" description="Helical" evidence="3">
    <location>
        <begin position="32"/>
        <end position="50"/>
    </location>
</feature>
<feature type="transmembrane region" description="Helical" evidence="3">
    <location>
        <begin position="146"/>
        <end position="167"/>
    </location>
</feature>
<dbReference type="AlphaFoldDB" id="A0A316VHI2"/>
<feature type="coiled-coil region" evidence="1">
    <location>
        <begin position="283"/>
        <end position="310"/>
    </location>
</feature>
<dbReference type="RefSeq" id="XP_025357401.1">
    <property type="nucleotide sequence ID" value="XM_025500251.1"/>
</dbReference>
<keyword evidence="5" id="KW-1185">Reference proteome</keyword>